<keyword evidence="4" id="KW-0067">ATP-binding</keyword>
<dbReference type="Pfam" id="PF00005">
    <property type="entry name" value="ABC_tran"/>
    <property type="match status" value="1"/>
</dbReference>
<accession>A0ABY2QEQ7</accession>
<dbReference type="SMART" id="SM00382">
    <property type="entry name" value="AAA"/>
    <property type="match status" value="1"/>
</dbReference>
<dbReference type="SUPFAM" id="SSF52540">
    <property type="entry name" value="P-loop containing nucleoside triphosphate hydrolases"/>
    <property type="match status" value="1"/>
</dbReference>
<evidence type="ECO:0000259" key="9">
    <source>
        <dbReference type="PROSITE" id="PS50929"/>
    </source>
</evidence>
<keyword evidence="11" id="KW-1185">Reference proteome</keyword>
<keyword evidence="6 7" id="KW-0472">Membrane</keyword>
<keyword evidence="5 7" id="KW-1133">Transmembrane helix</keyword>
<reference evidence="10 11" key="1">
    <citation type="submission" date="2019-04" db="EMBL/GenBank/DDBJ databases">
        <title>Microbes associate with the intestines of laboratory mice.</title>
        <authorList>
            <person name="Navarre W."/>
            <person name="Wong E."/>
            <person name="Huang K.C."/>
            <person name="Tropini C."/>
            <person name="Ng K."/>
            <person name="Yu B."/>
        </authorList>
    </citation>
    <scope>NUCLEOTIDE SEQUENCE [LARGE SCALE GENOMIC DNA]</scope>
    <source>
        <strain evidence="10 11">NM83_B4-11</strain>
    </source>
</reference>
<gene>
    <name evidence="10" type="primary">cydD</name>
    <name evidence="10" type="ORF">E5988_14030</name>
</gene>
<evidence type="ECO:0000256" key="3">
    <source>
        <dbReference type="ARBA" id="ARBA00022741"/>
    </source>
</evidence>
<dbReference type="Gene3D" id="3.40.50.300">
    <property type="entry name" value="P-loop containing nucleotide triphosphate hydrolases"/>
    <property type="match status" value="1"/>
</dbReference>
<feature type="domain" description="ABC transporter" evidence="8">
    <location>
        <begin position="341"/>
        <end position="551"/>
    </location>
</feature>
<dbReference type="InterPro" id="IPR014216">
    <property type="entry name" value="ABC_transptr_CydD"/>
</dbReference>
<dbReference type="PROSITE" id="PS00211">
    <property type="entry name" value="ABC_TRANSPORTER_1"/>
    <property type="match status" value="1"/>
</dbReference>
<dbReference type="InterPro" id="IPR011527">
    <property type="entry name" value="ABC1_TM_dom"/>
</dbReference>
<evidence type="ECO:0000256" key="4">
    <source>
        <dbReference type="ARBA" id="ARBA00022840"/>
    </source>
</evidence>
<dbReference type="InterPro" id="IPR017871">
    <property type="entry name" value="ABC_transporter-like_CS"/>
</dbReference>
<evidence type="ECO:0000256" key="6">
    <source>
        <dbReference type="ARBA" id="ARBA00023136"/>
    </source>
</evidence>
<sequence length="551" mass="56423">MTAIPSTKAMARARGRWLTAAAGTGAGAAGAVLLLDTLAAIGFAAGLAGGVVAVPDGLAAVLPWAALVAVTGAARGLFAMASARIGAAAAERSKAQVRRRVVEAALHRAPGGATTLGGWITAAVDEVEALDGYVARFLPARRAAVLAPLLVLAATAIASPVSAAILLGTLIPFVIAMALAGGAAADESRRQFVALSRLSSRFADRVRTLPVVLAFGAEQREAKALGEAADELATRTMRVLRVAFLSSAALEFFAALSVALVAVYCGFNLLGQLPVPVPEQLDLGRAFFVLALAPEFYGPMRRLAAAYHDKQSAETAAERLMALPAPLTPARPRPISAPPALAFHDVTIRYSDSDRPAVANLSFTAAPGQTIALVGPSGSGKSSLLHLLLGLAPVESGTVLVDGVPLDRMGTVAPLASWAGQHPLLLAGSIRDNLLLANPKATPRDLDAAVEGAGLGPMLARRPAGLDSEIDSRGSGLSGGERRRIALARALLKPAPLLLLDEPTAHLDHASETALIATIAGACRGRTTLLATHSERVAAIADQVVRLGDSQ</sequence>
<feature type="transmembrane region" description="Helical" evidence="7">
    <location>
        <begin position="143"/>
        <end position="159"/>
    </location>
</feature>
<name>A0ABY2QEQ7_9SPHN</name>
<keyword evidence="2 7" id="KW-0812">Transmembrane</keyword>
<evidence type="ECO:0000256" key="7">
    <source>
        <dbReference type="SAM" id="Phobius"/>
    </source>
</evidence>
<dbReference type="Proteomes" id="UP000308038">
    <property type="component" value="Unassembled WGS sequence"/>
</dbReference>
<dbReference type="InterPro" id="IPR003439">
    <property type="entry name" value="ABC_transporter-like_ATP-bd"/>
</dbReference>
<organism evidence="10 11">
    <name type="scientific">Sphingomonas olei</name>
    <dbReference type="NCBI Taxonomy" id="1886787"/>
    <lineage>
        <taxon>Bacteria</taxon>
        <taxon>Pseudomonadati</taxon>
        <taxon>Pseudomonadota</taxon>
        <taxon>Alphaproteobacteria</taxon>
        <taxon>Sphingomonadales</taxon>
        <taxon>Sphingomonadaceae</taxon>
        <taxon>Sphingomonas</taxon>
    </lineage>
</organism>
<keyword evidence="3" id="KW-0547">Nucleotide-binding</keyword>
<evidence type="ECO:0000256" key="1">
    <source>
        <dbReference type="ARBA" id="ARBA00004651"/>
    </source>
</evidence>
<dbReference type="EMBL" id="SSTI01000010">
    <property type="protein sequence ID" value="THG38719.1"/>
    <property type="molecule type" value="Genomic_DNA"/>
</dbReference>
<evidence type="ECO:0000256" key="2">
    <source>
        <dbReference type="ARBA" id="ARBA00022692"/>
    </source>
</evidence>
<comment type="subcellular location">
    <subcellularLocation>
        <location evidence="1">Cell membrane</location>
        <topology evidence="1">Multi-pass membrane protein</topology>
    </subcellularLocation>
</comment>
<dbReference type="PROSITE" id="PS50929">
    <property type="entry name" value="ABC_TM1F"/>
    <property type="match status" value="1"/>
</dbReference>
<dbReference type="Gene3D" id="1.20.1560.10">
    <property type="entry name" value="ABC transporter type 1, transmembrane domain"/>
    <property type="match status" value="1"/>
</dbReference>
<evidence type="ECO:0000313" key="11">
    <source>
        <dbReference type="Proteomes" id="UP000308038"/>
    </source>
</evidence>
<dbReference type="InterPro" id="IPR003593">
    <property type="entry name" value="AAA+_ATPase"/>
</dbReference>
<dbReference type="Pfam" id="PF00664">
    <property type="entry name" value="ABC_membrane"/>
    <property type="match status" value="1"/>
</dbReference>
<feature type="transmembrane region" description="Helical" evidence="7">
    <location>
        <begin position="242"/>
        <end position="264"/>
    </location>
</feature>
<evidence type="ECO:0000313" key="10">
    <source>
        <dbReference type="EMBL" id="THG38719.1"/>
    </source>
</evidence>
<evidence type="ECO:0000256" key="5">
    <source>
        <dbReference type="ARBA" id="ARBA00022989"/>
    </source>
</evidence>
<dbReference type="InterPro" id="IPR036640">
    <property type="entry name" value="ABC1_TM_sf"/>
</dbReference>
<feature type="transmembrane region" description="Helical" evidence="7">
    <location>
        <begin position="165"/>
        <end position="185"/>
    </location>
</feature>
<evidence type="ECO:0000259" key="8">
    <source>
        <dbReference type="PROSITE" id="PS50893"/>
    </source>
</evidence>
<dbReference type="NCBIfam" id="TIGR02857">
    <property type="entry name" value="CydD"/>
    <property type="match status" value="1"/>
</dbReference>
<dbReference type="PROSITE" id="PS50893">
    <property type="entry name" value="ABC_TRANSPORTER_2"/>
    <property type="match status" value="1"/>
</dbReference>
<dbReference type="InterPro" id="IPR027417">
    <property type="entry name" value="P-loop_NTPase"/>
</dbReference>
<comment type="caution">
    <text evidence="10">The sequence shown here is derived from an EMBL/GenBank/DDBJ whole genome shotgun (WGS) entry which is preliminary data.</text>
</comment>
<dbReference type="PANTHER" id="PTHR24221">
    <property type="entry name" value="ATP-BINDING CASSETTE SUB-FAMILY B"/>
    <property type="match status" value="1"/>
</dbReference>
<dbReference type="SUPFAM" id="SSF90123">
    <property type="entry name" value="ABC transporter transmembrane region"/>
    <property type="match status" value="1"/>
</dbReference>
<feature type="transmembrane region" description="Helical" evidence="7">
    <location>
        <begin position="63"/>
        <end position="90"/>
    </location>
</feature>
<dbReference type="CDD" id="cd18584">
    <property type="entry name" value="ABC_6TM_AarD_CydD"/>
    <property type="match status" value="1"/>
</dbReference>
<protein>
    <submittedName>
        <fullName evidence="10">Thiol reductant ABC exporter subunit CydD</fullName>
    </submittedName>
</protein>
<dbReference type="PANTHER" id="PTHR24221:SF261">
    <property type="entry name" value="GLUTATHIONE_L-CYSTEINE TRANSPORT SYSTEM ATP-BINDING_PERMEASE PROTEIN CYDD"/>
    <property type="match status" value="1"/>
</dbReference>
<proteinExistence type="predicted"/>
<feature type="domain" description="ABC transmembrane type-1" evidence="9">
    <location>
        <begin position="18"/>
        <end position="312"/>
    </location>
</feature>
<dbReference type="InterPro" id="IPR039421">
    <property type="entry name" value="Type_1_exporter"/>
</dbReference>